<comment type="caution">
    <text evidence="2">The sequence shown here is derived from an EMBL/GenBank/DDBJ whole genome shotgun (WGS) entry which is preliminary data.</text>
</comment>
<feature type="compositionally biased region" description="Polar residues" evidence="1">
    <location>
        <begin position="244"/>
        <end position="255"/>
    </location>
</feature>
<dbReference type="AlphaFoldDB" id="K0RTE5"/>
<gene>
    <name evidence="2" type="ORF">THAOC_28611</name>
</gene>
<dbReference type="Proteomes" id="UP000266841">
    <property type="component" value="Unassembled WGS sequence"/>
</dbReference>
<keyword evidence="3" id="KW-1185">Reference proteome</keyword>
<organism evidence="2 3">
    <name type="scientific">Thalassiosira oceanica</name>
    <name type="common">Marine diatom</name>
    <dbReference type="NCBI Taxonomy" id="159749"/>
    <lineage>
        <taxon>Eukaryota</taxon>
        <taxon>Sar</taxon>
        <taxon>Stramenopiles</taxon>
        <taxon>Ochrophyta</taxon>
        <taxon>Bacillariophyta</taxon>
        <taxon>Coscinodiscophyceae</taxon>
        <taxon>Thalassiosirophycidae</taxon>
        <taxon>Thalassiosirales</taxon>
        <taxon>Thalassiosiraceae</taxon>
        <taxon>Thalassiosira</taxon>
    </lineage>
</organism>
<reference evidence="2 3" key="1">
    <citation type="journal article" date="2012" name="Genome Biol.">
        <title>Genome and low-iron response of an oceanic diatom adapted to chronic iron limitation.</title>
        <authorList>
            <person name="Lommer M."/>
            <person name="Specht M."/>
            <person name="Roy A.S."/>
            <person name="Kraemer L."/>
            <person name="Andreson R."/>
            <person name="Gutowska M.A."/>
            <person name="Wolf J."/>
            <person name="Bergner S.V."/>
            <person name="Schilhabel M.B."/>
            <person name="Klostermeier U.C."/>
            <person name="Beiko R.G."/>
            <person name="Rosenstiel P."/>
            <person name="Hippler M."/>
            <person name="Laroche J."/>
        </authorList>
    </citation>
    <scope>NUCLEOTIDE SEQUENCE [LARGE SCALE GENOMIC DNA]</scope>
    <source>
        <strain evidence="2 3">CCMP1005</strain>
    </source>
</reference>
<evidence type="ECO:0000313" key="2">
    <source>
        <dbReference type="EMBL" id="EJK52151.1"/>
    </source>
</evidence>
<feature type="compositionally biased region" description="Low complexity" evidence="1">
    <location>
        <begin position="192"/>
        <end position="216"/>
    </location>
</feature>
<feature type="non-terminal residue" evidence="2">
    <location>
        <position position="263"/>
    </location>
</feature>
<evidence type="ECO:0000313" key="3">
    <source>
        <dbReference type="Proteomes" id="UP000266841"/>
    </source>
</evidence>
<proteinExistence type="predicted"/>
<evidence type="ECO:0000256" key="1">
    <source>
        <dbReference type="SAM" id="MobiDB-lite"/>
    </source>
</evidence>
<sequence>MIRVRRHPSTAKPTTSTCHQAMSQSGRDSNSEDSNCIYLDRKGLGTGPDVYLHRFGGGFPGPPLTLMSQSLLEVGSSSDDSSCGIQDRVVVGPQSCGASDSLAGCSLSVPFSNFTSNLLASHQYWTSPRPRRSQRRLPPDFEATRYASPLLFQAGDGVWAAKALGEAPVPGNEREVGPPADRAAPRPRRAGRGAQTAARDAVLFTVQEAAEASAAQGRAPGGARLPGDVPGRPGNLGNDGDQGPSPSQRSILTDRTSMDEDIE</sequence>
<feature type="region of interest" description="Disordered" evidence="1">
    <location>
        <begin position="1"/>
        <end position="34"/>
    </location>
</feature>
<feature type="region of interest" description="Disordered" evidence="1">
    <location>
        <begin position="168"/>
        <end position="263"/>
    </location>
</feature>
<dbReference type="EMBL" id="AGNL01040339">
    <property type="protein sequence ID" value="EJK52151.1"/>
    <property type="molecule type" value="Genomic_DNA"/>
</dbReference>
<protein>
    <submittedName>
        <fullName evidence="2">Uncharacterized protein</fullName>
    </submittedName>
</protein>
<feature type="compositionally biased region" description="Polar residues" evidence="1">
    <location>
        <begin position="11"/>
        <end position="34"/>
    </location>
</feature>
<name>K0RTE5_THAOC</name>
<accession>K0RTE5</accession>